<dbReference type="RefSeq" id="WP_167071799.1">
    <property type="nucleotide sequence ID" value="NZ_JAAOZC010000001.1"/>
</dbReference>
<organism evidence="2 3">
    <name type="scientific">Sphingomonas vulcanisoli</name>
    <dbReference type="NCBI Taxonomy" id="1658060"/>
    <lineage>
        <taxon>Bacteria</taxon>
        <taxon>Pseudomonadati</taxon>
        <taxon>Pseudomonadota</taxon>
        <taxon>Alphaproteobacteria</taxon>
        <taxon>Sphingomonadales</taxon>
        <taxon>Sphingomonadaceae</taxon>
        <taxon>Sphingomonas</taxon>
    </lineage>
</organism>
<keyword evidence="1" id="KW-1133">Transmembrane helix</keyword>
<feature type="transmembrane region" description="Helical" evidence="1">
    <location>
        <begin position="63"/>
        <end position="81"/>
    </location>
</feature>
<evidence type="ECO:0000313" key="2">
    <source>
        <dbReference type="EMBL" id="NIJ06974.1"/>
    </source>
</evidence>
<feature type="transmembrane region" description="Helical" evidence="1">
    <location>
        <begin position="12"/>
        <end position="28"/>
    </location>
</feature>
<proteinExistence type="predicted"/>
<reference evidence="2 3" key="1">
    <citation type="submission" date="2020-03" db="EMBL/GenBank/DDBJ databases">
        <title>Genomic Encyclopedia of Type Strains, Phase III (KMG-III): the genomes of soil and plant-associated and newly described type strains.</title>
        <authorList>
            <person name="Whitman W."/>
        </authorList>
    </citation>
    <scope>NUCLEOTIDE SEQUENCE [LARGE SCALE GENOMIC DNA]</scope>
    <source>
        <strain evidence="2 3">CECT 8804</strain>
    </source>
</reference>
<keyword evidence="1" id="KW-0472">Membrane</keyword>
<dbReference type="EMBL" id="JAAOZC010000001">
    <property type="protein sequence ID" value="NIJ06974.1"/>
    <property type="molecule type" value="Genomic_DNA"/>
</dbReference>
<evidence type="ECO:0000256" key="1">
    <source>
        <dbReference type="SAM" id="Phobius"/>
    </source>
</evidence>
<dbReference type="NCBIfam" id="NF037970">
    <property type="entry name" value="vanZ_1"/>
    <property type="match status" value="1"/>
</dbReference>
<keyword evidence="3" id="KW-1185">Reference proteome</keyword>
<dbReference type="Proteomes" id="UP000727456">
    <property type="component" value="Unassembled WGS sequence"/>
</dbReference>
<keyword evidence="1" id="KW-0812">Transmembrane</keyword>
<accession>A0ABX0TQF2</accession>
<protein>
    <submittedName>
        <fullName evidence="2">VanZ family protein</fullName>
    </submittedName>
</protein>
<evidence type="ECO:0000313" key="3">
    <source>
        <dbReference type="Proteomes" id="UP000727456"/>
    </source>
</evidence>
<comment type="caution">
    <text evidence="2">The sequence shown here is derived from an EMBL/GenBank/DDBJ whole genome shotgun (WGS) entry which is preliminary data.</text>
</comment>
<name>A0ABX0TQF2_9SPHN</name>
<feature type="transmembrane region" description="Helical" evidence="1">
    <location>
        <begin position="93"/>
        <end position="114"/>
    </location>
</feature>
<sequence length="121" mass="13456">MNIAPIRTACRILFVIAALFAYVCAIIPQRPEIFGSDKDNHILAFFTLAFLARLGWPRRQALWVAFALVGFGGFIEISQATPIIHRDPEWNDVFADCIGIAGGMALGQLVLGFYRRFLARG</sequence>
<gene>
    <name evidence="2" type="ORF">FHS31_000556</name>
</gene>
<feature type="transmembrane region" description="Helical" evidence="1">
    <location>
        <begin position="40"/>
        <end position="56"/>
    </location>
</feature>